<evidence type="ECO:0000259" key="1">
    <source>
        <dbReference type="Pfam" id="PF13490"/>
    </source>
</evidence>
<feature type="domain" description="Putative zinc-finger" evidence="1">
    <location>
        <begin position="3"/>
        <end position="37"/>
    </location>
</feature>
<proteinExistence type="predicted"/>
<comment type="caution">
    <text evidence="2">The sequence shown here is derived from an EMBL/GenBank/DDBJ whole genome shotgun (WGS) entry which is preliminary data.</text>
</comment>
<dbReference type="Pfam" id="PF13490">
    <property type="entry name" value="zf-HC2"/>
    <property type="match status" value="1"/>
</dbReference>
<organism evidence="2 3">
    <name type="scientific">Handelsmanbacteria sp. (strain RIFCSPLOWO2_12_FULL_64_10)</name>
    <dbReference type="NCBI Taxonomy" id="1817868"/>
    <lineage>
        <taxon>Bacteria</taxon>
        <taxon>Candidatus Handelsmaniibacteriota</taxon>
    </lineage>
</organism>
<dbReference type="InterPro" id="IPR041916">
    <property type="entry name" value="Anti_sigma_zinc_sf"/>
</dbReference>
<gene>
    <name evidence="2" type="ORF">A3F84_09215</name>
</gene>
<dbReference type="EMBL" id="MFKF01000105">
    <property type="protein sequence ID" value="OGG54331.1"/>
    <property type="molecule type" value="Genomic_DNA"/>
</dbReference>
<dbReference type="AlphaFoldDB" id="A0A1F6CZ71"/>
<dbReference type="Gene3D" id="1.10.10.1320">
    <property type="entry name" value="Anti-sigma factor, zinc-finger domain"/>
    <property type="match status" value="1"/>
</dbReference>
<dbReference type="InterPro" id="IPR027383">
    <property type="entry name" value="Znf_put"/>
</dbReference>
<dbReference type="Proteomes" id="UP000178606">
    <property type="component" value="Unassembled WGS sequence"/>
</dbReference>
<name>A0A1F6CZ71_HANXR</name>
<sequence length="145" mass="16574">MTCFTCERNLSAYIDDELTADTRLEVEAHLEACERCRRDYETHVAAWEVSGLLRAGATPDGLWEKIEPELRKQRPATTMEDLTLIVRGLAGEVRELRQAVEDLRQGLESARPSEERTAPRTRGIRLWSVEQIAREPVRRPEVSEG</sequence>
<evidence type="ECO:0000313" key="2">
    <source>
        <dbReference type="EMBL" id="OGG54331.1"/>
    </source>
</evidence>
<accession>A0A1F6CZ71</accession>
<evidence type="ECO:0000313" key="3">
    <source>
        <dbReference type="Proteomes" id="UP000178606"/>
    </source>
</evidence>
<reference evidence="2 3" key="1">
    <citation type="journal article" date="2016" name="Nat. Commun.">
        <title>Thousands of microbial genomes shed light on interconnected biogeochemical processes in an aquifer system.</title>
        <authorList>
            <person name="Anantharaman K."/>
            <person name="Brown C.T."/>
            <person name="Hug L.A."/>
            <person name="Sharon I."/>
            <person name="Castelle C.J."/>
            <person name="Probst A.J."/>
            <person name="Thomas B.C."/>
            <person name="Singh A."/>
            <person name="Wilkins M.J."/>
            <person name="Karaoz U."/>
            <person name="Brodie E.L."/>
            <person name="Williams K.H."/>
            <person name="Hubbard S.S."/>
            <person name="Banfield J.F."/>
        </authorList>
    </citation>
    <scope>NUCLEOTIDE SEQUENCE [LARGE SCALE GENOMIC DNA]</scope>
    <source>
        <strain evidence="3">RIFCSPLOWO2_12_FULL_64_10</strain>
    </source>
</reference>
<protein>
    <recommendedName>
        <fullName evidence="1">Putative zinc-finger domain-containing protein</fullName>
    </recommendedName>
</protein>